<reference evidence="1" key="1">
    <citation type="submission" date="2020-07" db="EMBL/GenBank/DDBJ databases">
        <title>A long reads based de novo assembly of the rainbow trout Arlee double haploid line genome.</title>
        <authorList>
            <person name="Gao G."/>
            <person name="Palti Y."/>
        </authorList>
    </citation>
    <scope>NUCLEOTIDE SEQUENCE [LARGE SCALE GENOMIC DNA]</scope>
</reference>
<reference evidence="1" key="2">
    <citation type="submission" date="2025-08" db="UniProtKB">
        <authorList>
            <consortium name="Ensembl"/>
        </authorList>
    </citation>
    <scope>IDENTIFICATION</scope>
</reference>
<organism evidence="1 2">
    <name type="scientific">Oncorhynchus mykiss</name>
    <name type="common">Rainbow trout</name>
    <name type="synonym">Salmo gairdneri</name>
    <dbReference type="NCBI Taxonomy" id="8022"/>
    <lineage>
        <taxon>Eukaryota</taxon>
        <taxon>Metazoa</taxon>
        <taxon>Chordata</taxon>
        <taxon>Craniata</taxon>
        <taxon>Vertebrata</taxon>
        <taxon>Euteleostomi</taxon>
        <taxon>Actinopterygii</taxon>
        <taxon>Neopterygii</taxon>
        <taxon>Teleostei</taxon>
        <taxon>Protacanthopterygii</taxon>
        <taxon>Salmoniformes</taxon>
        <taxon>Salmonidae</taxon>
        <taxon>Salmoninae</taxon>
        <taxon>Oncorhynchus</taxon>
    </lineage>
</organism>
<accession>A0A8K9WT49</accession>
<dbReference type="GeneTree" id="ENSGT00990000213620"/>
<evidence type="ECO:0000313" key="1">
    <source>
        <dbReference type="Ensembl" id="ENSOMYP00000122399.1"/>
    </source>
</evidence>
<name>A0A8K9WT49_ONCMY</name>
<dbReference type="Ensembl" id="ENSOMYT00000135118.1">
    <property type="protein sequence ID" value="ENSOMYP00000122399.1"/>
    <property type="gene ID" value="ENSOMYG00000055068.1"/>
</dbReference>
<reference evidence="1" key="3">
    <citation type="submission" date="2025-09" db="UniProtKB">
        <authorList>
            <consortium name="Ensembl"/>
        </authorList>
    </citation>
    <scope>IDENTIFICATION</scope>
</reference>
<evidence type="ECO:0000313" key="2">
    <source>
        <dbReference type="Proteomes" id="UP000694395"/>
    </source>
</evidence>
<protein>
    <submittedName>
        <fullName evidence="1">Uncharacterized protein</fullName>
    </submittedName>
</protein>
<proteinExistence type="predicted"/>
<dbReference type="Proteomes" id="UP000694395">
    <property type="component" value="Chromosome 12"/>
</dbReference>
<sequence>MKCKVETTRKETHVFISTSSIDTPLTIIRPNTSPYHWSALQNSSSEVISSDSFVKSESSLINWVLFLSVGGTAKGTLCGEPSAPLRRCQQPLLFPKNNETDEVITSINVPLGVEECQQANNGKYL</sequence>
<keyword evidence="2" id="KW-1185">Reference proteome</keyword>
<dbReference type="AlphaFoldDB" id="A0A8K9WT49"/>